<dbReference type="EMBL" id="LXQA010200436">
    <property type="protein sequence ID" value="MCI32978.1"/>
    <property type="molecule type" value="Genomic_DNA"/>
</dbReference>
<sequence length="33" mass="3494">PPPHSRLHPKFHLQDVALILGGAIVSIDIASPP</sequence>
<feature type="non-terminal residue" evidence="1">
    <location>
        <position position="1"/>
    </location>
</feature>
<evidence type="ECO:0000313" key="1">
    <source>
        <dbReference type="EMBL" id="MCI32978.1"/>
    </source>
</evidence>
<proteinExistence type="predicted"/>
<dbReference type="Proteomes" id="UP000265520">
    <property type="component" value="Unassembled WGS sequence"/>
</dbReference>
<accession>A0A392R8L7</accession>
<organism evidence="1 2">
    <name type="scientific">Trifolium medium</name>
    <dbReference type="NCBI Taxonomy" id="97028"/>
    <lineage>
        <taxon>Eukaryota</taxon>
        <taxon>Viridiplantae</taxon>
        <taxon>Streptophyta</taxon>
        <taxon>Embryophyta</taxon>
        <taxon>Tracheophyta</taxon>
        <taxon>Spermatophyta</taxon>
        <taxon>Magnoliopsida</taxon>
        <taxon>eudicotyledons</taxon>
        <taxon>Gunneridae</taxon>
        <taxon>Pentapetalae</taxon>
        <taxon>rosids</taxon>
        <taxon>fabids</taxon>
        <taxon>Fabales</taxon>
        <taxon>Fabaceae</taxon>
        <taxon>Papilionoideae</taxon>
        <taxon>50 kb inversion clade</taxon>
        <taxon>NPAAA clade</taxon>
        <taxon>Hologalegina</taxon>
        <taxon>IRL clade</taxon>
        <taxon>Trifolieae</taxon>
        <taxon>Trifolium</taxon>
    </lineage>
</organism>
<evidence type="ECO:0000313" key="2">
    <source>
        <dbReference type="Proteomes" id="UP000265520"/>
    </source>
</evidence>
<protein>
    <submittedName>
        <fullName evidence="1">Uncharacterized protein</fullName>
    </submittedName>
</protein>
<keyword evidence="2" id="KW-1185">Reference proteome</keyword>
<dbReference type="AlphaFoldDB" id="A0A392R8L7"/>
<comment type="caution">
    <text evidence="1">The sequence shown here is derived from an EMBL/GenBank/DDBJ whole genome shotgun (WGS) entry which is preliminary data.</text>
</comment>
<reference evidence="1 2" key="1">
    <citation type="journal article" date="2018" name="Front. Plant Sci.">
        <title>Red Clover (Trifolium pratense) and Zigzag Clover (T. medium) - A Picture of Genomic Similarities and Differences.</title>
        <authorList>
            <person name="Dluhosova J."/>
            <person name="Istvanek J."/>
            <person name="Nedelnik J."/>
            <person name="Repkova J."/>
        </authorList>
    </citation>
    <scope>NUCLEOTIDE SEQUENCE [LARGE SCALE GENOMIC DNA]</scope>
    <source>
        <strain evidence="2">cv. 10/8</strain>
        <tissue evidence="1">Leaf</tissue>
    </source>
</reference>
<name>A0A392R8L7_9FABA</name>